<proteinExistence type="predicted"/>
<evidence type="ECO:0000313" key="2">
    <source>
        <dbReference type="EMBL" id="SHK05650.1"/>
    </source>
</evidence>
<evidence type="ECO:0000313" key="4">
    <source>
        <dbReference type="Proteomes" id="UP000184203"/>
    </source>
</evidence>
<reference evidence="2" key="2">
    <citation type="submission" date="2016-11" db="EMBL/GenBank/DDBJ databases">
        <authorList>
            <person name="Jaros S."/>
            <person name="Januszkiewicz K."/>
            <person name="Wedrychowicz H."/>
        </authorList>
    </citation>
    <scope>NUCLEOTIDE SEQUENCE [LARGE SCALE GENOMIC DNA]</scope>
    <source>
        <strain evidence="2">DX253</strain>
    </source>
</reference>
<dbReference type="STRING" id="797209.GCA_000376445_00514"/>
<dbReference type="OrthoDB" id="247952at2157"/>
<protein>
    <recommendedName>
        <fullName evidence="5">Lipoprotein</fullName>
    </recommendedName>
</protein>
<evidence type="ECO:0000313" key="3">
    <source>
        <dbReference type="Proteomes" id="UP000003751"/>
    </source>
</evidence>
<dbReference type="EMBL" id="AEMG01000007">
    <property type="protein sequence ID" value="EFW92421.1"/>
    <property type="molecule type" value="Genomic_DNA"/>
</dbReference>
<dbReference type="Proteomes" id="UP000184203">
    <property type="component" value="Unassembled WGS sequence"/>
</dbReference>
<dbReference type="PROSITE" id="PS51257">
    <property type="entry name" value="PROKAR_LIPOPROTEIN"/>
    <property type="match status" value="1"/>
</dbReference>
<sequence>MQRRALLVSLGTGVTAGCVGIFNDPEATLGHFDLMNYDDEPHVFRVRIERDGSTAHRFSRRVEHDDPIAIPVADRMWGTTPGRYTLSVSVGSAHTHATFTKRGCHDVILDYRSGNVGIFSHNDGPGCR</sequence>
<accession>E7QSL2</accession>
<gene>
    <name evidence="2" type="ORF">SAMN05444342_0424</name>
    <name evidence="1" type="ORF">ZOD2009_08938</name>
</gene>
<reference evidence="4" key="3">
    <citation type="submission" date="2016-11" db="EMBL/GenBank/DDBJ databases">
        <authorList>
            <person name="Varghese N."/>
            <person name="Submissions S."/>
        </authorList>
    </citation>
    <scope>NUCLEOTIDE SEQUENCE [LARGE SCALE GENOMIC DNA]</scope>
    <source>
        <strain evidence="4">DX253</strain>
    </source>
</reference>
<evidence type="ECO:0000313" key="1">
    <source>
        <dbReference type="EMBL" id="EFW92421.1"/>
    </source>
</evidence>
<evidence type="ECO:0008006" key="5">
    <source>
        <dbReference type="Google" id="ProtNLM"/>
    </source>
</evidence>
<reference evidence="1 3" key="1">
    <citation type="journal article" date="2014" name="ISME J.">
        <title>Trehalose/2-sulfotrehalose biosynthesis and glycine-betaine uptake are widely spread mechanisms for osmoadaptation in the Halobacteriales.</title>
        <authorList>
            <person name="Youssef N.H."/>
            <person name="Savage-Ashlock K.N."/>
            <person name="McCully A.L."/>
            <person name="Luedtke B."/>
            <person name="Shaw E.I."/>
            <person name="Hoff W.D."/>
            <person name="Elshahed M.S."/>
        </authorList>
    </citation>
    <scope>NUCLEOTIDE SEQUENCE [LARGE SCALE GENOMIC DNA]</scope>
    <source>
        <strain evidence="1 3">DX253</strain>
    </source>
</reference>
<dbReference type="PATRIC" id="fig|797209.4.peg.1784"/>
<dbReference type="AlphaFoldDB" id="E7QSL2"/>
<keyword evidence="4" id="KW-1185">Reference proteome</keyword>
<dbReference type="EMBL" id="FRAN01000001">
    <property type="protein sequence ID" value="SHK05650.1"/>
    <property type="molecule type" value="Genomic_DNA"/>
</dbReference>
<organism evidence="1 3">
    <name type="scientific">Haladaptatus paucihalophilus DX253</name>
    <dbReference type="NCBI Taxonomy" id="797209"/>
    <lineage>
        <taxon>Archaea</taxon>
        <taxon>Methanobacteriati</taxon>
        <taxon>Methanobacteriota</taxon>
        <taxon>Stenosarchaea group</taxon>
        <taxon>Halobacteria</taxon>
        <taxon>Halobacteriales</taxon>
        <taxon>Haladaptataceae</taxon>
        <taxon>Haladaptatus</taxon>
    </lineage>
</organism>
<dbReference type="Proteomes" id="UP000003751">
    <property type="component" value="Unassembled WGS sequence"/>
</dbReference>
<dbReference type="RefSeq" id="WP_007979003.1">
    <property type="nucleotide sequence ID" value="NZ_AEMG01000007.1"/>
</dbReference>
<name>E7QSL2_HALPU</name>